<dbReference type="RefSeq" id="XP_002507898.1">
    <property type="nucleotide sequence ID" value="XM_002507852.1"/>
</dbReference>
<dbReference type="InParanoid" id="C1FFX1"/>
<evidence type="ECO:0000256" key="3">
    <source>
        <dbReference type="ARBA" id="ARBA00022801"/>
    </source>
</evidence>
<dbReference type="SUPFAM" id="SSF51306">
    <property type="entry name" value="LexA/Signal peptidase"/>
    <property type="match status" value="1"/>
</dbReference>
<feature type="domain" description="Peptidase S26" evidence="8">
    <location>
        <begin position="5"/>
        <end position="78"/>
    </location>
</feature>
<dbReference type="InterPro" id="IPR019533">
    <property type="entry name" value="Peptidase_S26"/>
</dbReference>
<feature type="active site" evidence="7">
    <location>
        <position position="66"/>
    </location>
</feature>
<dbReference type="PRINTS" id="PR00727">
    <property type="entry name" value="LEADERPTASE"/>
</dbReference>
<dbReference type="STRING" id="296587.C1FFX1"/>
<keyword evidence="2" id="KW-0999">Mitochondrion inner membrane</keyword>
<keyword evidence="3" id="KW-0378">Hydrolase</keyword>
<dbReference type="eggNOG" id="KOG0171">
    <property type="taxonomic scope" value="Eukaryota"/>
</dbReference>
<evidence type="ECO:0000256" key="6">
    <source>
        <dbReference type="ARBA" id="ARBA00038445"/>
    </source>
</evidence>
<dbReference type="Pfam" id="PF10502">
    <property type="entry name" value="Peptidase_S26"/>
    <property type="match status" value="2"/>
</dbReference>
<evidence type="ECO:0000256" key="2">
    <source>
        <dbReference type="ARBA" id="ARBA00022792"/>
    </source>
</evidence>
<dbReference type="GO" id="GO:0006465">
    <property type="term" value="P:signal peptide processing"/>
    <property type="evidence" value="ECO:0007669"/>
    <property type="project" value="InterPro"/>
</dbReference>
<accession>C1FFX1</accession>
<keyword evidence="4" id="KW-0496">Mitochondrion</keyword>
<evidence type="ECO:0000313" key="9">
    <source>
        <dbReference type="EMBL" id="ACO69156.1"/>
    </source>
</evidence>
<keyword evidence="5" id="KW-0472">Membrane</keyword>
<dbReference type="GO" id="GO:0004252">
    <property type="term" value="F:serine-type endopeptidase activity"/>
    <property type="evidence" value="ECO:0007669"/>
    <property type="project" value="InterPro"/>
</dbReference>
<dbReference type="CDD" id="cd06530">
    <property type="entry name" value="S26_SPase_I"/>
    <property type="match status" value="1"/>
</dbReference>
<feature type="active site" evidence="7">
    <location>
        <position position="22"/>
    </location>
</feature>
<dbReference type="FunCoup" id="C1FFX1">
    <property type="interactions" value="1757"/>
</dbReference>
<evidence type="ECO:0000256" key="5">
    <source>
        <dbReference type="ARBA" id="ARBA00023136"/>
    </source>
</evidence>
<organism evidence="9 10">
    <name type="scientific">Micromonas commoda (strain RCC299 / NOUM17 / CCMP2709)</name>
    <name type="common">Picoplanktonic green alga</name>
    <dbReference type="NCBI Taxonomy" id="296587"/>
    <lineage>
        <taxon>Eukaryota</taxon>
        <taxon>Viridiplantae</taxon>
        <taxon>Chlorophyta</taxon>
        <taxon>Mamiellophyceae</taxon>
        <taxon>Mamiellales</taxon>
        <taxon>Mamiellaceae</taxon>
        <taxon>Micromonas</taxon>
    </lineage>
</organism>
<evidence type="ECO:0000313" key="10">
    <source>
        <dbReference type="Proteomes" id="UP000002009"/>
    </source>
</evidence>
<dbReference type="NCBIfam" id="TIGR02227">
    <property type="entry name" value="sigpep_I_bact"/>
    <property type="match status" value="1"/>
</dbReference>
<name>C1FFX1_MICCC</name>
<dbReference type="PANTHER" id="PTHR12383:SF16">
    <property type="entry name" value="MITOCHONDRIAL INNER MEMBRANE PROTEASE SUBUNIT 1"/>
    <property type="match status" value="1"/>
</dbReference>
<feature type="domain" description="Peptidase S26" evidence="8">
    <location>
        <begin position="88"/>
        <end position="130"/>
    </location>
</feature>
<evidence type="ECO:0000259" key="8">
    <source>
        <dbReference type="Pfam" id="PF10502"/>
    </source>
</evidence>
<comment type="similarity">
    <text evidence="6">Belongs to the peptidase S26 family. IMP1 subfamily.</text>
</comment>
<reference evidence="9 10" key="1">
    <citation type="journal article" date="2009" name="Science">
        <title>Green evolution and dynamic adaptations revealed by genomes of the marine picoeukaryotes Micromonas.</title>
        <authorList>
            <person name="Worden A.Z."/>
            <person name="Lee J.H."/>
            <person name="Mock T."/>
            <person name="Rouze P."/>
            <person name="Simmons M.P."/>
            <person name="Aerts A.L."/>
            <person name="Allen A.E."/>
            <person name="Cuvelier M.L."/>
            <person name="Derelle E."/>
            <person name="Everett M.V."/>
            <person name="Foulon E."/>
            <person name="Grimwood J."/>
            <person name="Gundlach H."/>
            <person name="Henrissat B."/>
            <person name="Napoli C."/>
            <person name="McDonald S.M."/>
            <person name="Parker M.S."/>
            <person name="Rombauts S."/>
            <person name="Salamov A."/>
            <person name="Von Dassow P."/>
            <person name="Badger J.H."/>
            <person name="Coutinho P.M."/>
            <person name="Demir E."/>
            <person name="Dubchak I."/>
            <person name="Gentemann C."/>
            <person name="Eikrem W."/>
            <person name="Gready J.E."/>
            <person name="John U."/>
            <person name="Lanier W."/>
            <person name="Lindquist E.A."/>
            <person name="Lucas S."/>
            <person name="Mayer K.F."/>
            <person name="Moreau H."/>
            <person name="Not F."/>
            <person name="Otillar R."/>
            <person name="Panaud O."/>
            <person name="Pangilinan J."/>
            <person name="Paulsen I."/>
            <person name="Piegu B."/>
            <person name="Poliakov A."/>
            <person name="Robbens S."/>
            <person name="Schmutz J."/>
            <person name="Toulza E."/>
            <person name="Wyss T."/>
            <person name="Zelensky A."/>
            <person name="Zhou K."/>
            <person name="Armbrust E.V."/>
            <person name="Bhattacharya D."/>
            <person name="Goodenough U.W."/>
            <person name="Van de Peer Y."/>
            <person name="Grigoriev I.V."/>
        </authorList>
    </citation>
    <scope>NUCLEOTIDE SEQUENCE [LARGE SCALE GENOMIC DNA]</scope>
    <source>
        <strain evidence="10">RCC299 / NOUM17</strain>
    </source>
</reference>
<dbReference type="InterPro" id="IPR000223">
    <property type="entry name" value="Pept_S26A_signal_pept_1"/>
</dbReference>
<protein>
    <recommendedName>
        <fullName evidence="8">Peptidase S26 domain-containing protein</fullName>
    </recommendedName>
</protein>
<dbReference type="InterPro" id="IPR036286">
    <property type="entry name" value="LexA/Signal_pep-like_sf"/>
</dbReference>
<sequence>MGCLVNVIHNYGVHVTMCLGPSMLPTFNRSGDFVLVEQLSVMTDNIRRGDIVIAKSPTNPRHTVCKRVLGRGGDVIAVPKAGSFGGTQRVEVPPGHIWLQGDNKDNSTDSRDYGPVPFGMLRGKVFLKVWPLSELGYVAREEWRSVLTE</sequence>
<dbReference type="GO" id="GO:0042720">
    <property type="term" value="C:mitochondrial inner membrane peptidase complex"/>
    <property type="evidence" value="ECO:0007669"/>
    <property type="project" value="TreeGrafter"/>
</dbReference>
<evidence type="ECO:0000256" key="4">
    <source>
        <dbReference type="ARBA" id="ARBA00023128"/>
    </source>
</evidence>
<dbReference type="PANTHER" id="PTHR12383">
    <property type="entry name" value="PROTEASE FAMILY S26 MITOCHONDRIAL INNER MEMBRANE PROTEASE-RELATED"/>
    <property type="match status" value="1"/>
</dbReference>
<gene>
    <name evidence="9" type="ORF">MICPUN_84251</name>
</gene>
<evidence type="ECO:0000256" key="1">
    <source>
        <dbReference type="ARBA" id="ARBA00004273"/>
    </source>
</evidence>
<proteinExistence type="inferred from homology"/>
<evidence type="ECO:0000256" key="7">
    <source>
        <dbReference type="PIRSR" id="PIRSR600223-1"/>
    </source>
</evidence>
<dbReference type="Gene3D" id="2.10.109.10">
    <property type="entry name" value="Umud Fragment, subunit A"/>
    <property type="match status" value="1"/>
</dbReference>
<keyword evidence="10" id="KW-1185">Reference proteome</keyword>
<comment type="subcellular location">
    <subcellularLocation>
        <location evidence="1">Mitochondrion inner membrane</location>
    </subcellularLocation>
</comment>
<dbReference type="OMA" id="YFGPFWN"/>
<dbReference type="GeneID" id="8245533"/>
<dbReference type="EMBL" id="CP001575">
    <property type="protein sequence ID" value="ACO69156.1"/>
    <property type="molecule type" value="Genomic_DNA"/>
</dbReference>
<dbReference type="KEGG" id="mis:MICPUN_84251"/>
<dbReference type="Proteomes" id="UP000002009">
    <property type="component" value="Chromosome 8"/>
</dbReference>
<dbReference type="OrthoDB" id="308440at2759"/>
<dbReference type="AlphaFoldDB" id="C1FFX1"/>
<dbReference type="InterPro" id="IPR052064">
    <property type="entry name" value="Mito_IMP1_subunit"/>
</dbReference>
<dbReference type="GO" id="GO:0006627">
    <property type="term" value="P:protein processing involved in protein targeting to mitochondrion"/>
    <property type="evidence" value="ECO:0007669"/>
    <property type="project" value="TreeGrafter"/>
</dbReference>